<sequence>MHVFRVLTNASVKMVQRYLPDAFLFAVILTFIVFLGGIFINGKSPMEMIGFWGGGFWSLLGFTMQMVLILITGHTLASTDICKKGLRSLASLAKSPGQAIILVTLVSCVANWINWGFGLVISALLARELANQVAKVDYRLLVASAYSGFVVWHGGLAGSVPLTIATENHSMQDIIGIIPTSETMFSAMNLTIVIAIMIVLPMVNRLMMPAEKDRIVFKGEGAAVEETAAGAEAMDANSPAAKMENSKLLSILVSLMGIVYLVSYFAEKGFALNLDVVIMAFLFLGILLHGTPRKFLDAMNDAVKTTSGIVVQFPFYAGIIGMITASGLAATMSQWFISISTPTTFPLFTFWSAGLLNIFIPSGGGQWAVQAPIMLPVASELGVSHAKVAMAIAWGDAWTNLIQPFWALPVLALAGLGARDIMGYCLMLLLVTGTIISLGFLIF</sequence>
<feature type="transmembrane region" description="Helical" evidence="1">
    <location>
        <begin position="49"/>
        <end position="71"/>
    </location>
</feature>
<dbReference type="HOGENOM" id="CLU_037744_0_0_9"/>
<dbReference type="GO" id="GO:0005886">
    <property type="term" value="C:plasma membrane"/>
    <property type="evidence" value="ECO:0007669"/>
    <property type="project" value="TreeGrafter"/>
</dbReference>
<comment type="caution">
    <text evidence="2">The sequence shown here is derived from an EMBL/GenBank/DDBJ whole genome shotgun (WGS) entry which is preliminary data.</text>
</comment>
<reference evidence="2 3" key="1">
    <citation type="journal article" date="2014" name="Genome Announc.">
        <title>Draft Genome Sequence of Brevibacillus panacihumi Strain W25, a Halotolerant Hydrocarbon-Degrading Bacterium.</title>
        <authorList>
            <person name="Wang X."/>
            <person name="Jin D."/>
            <person name="Zhou L."/>
            <person name="Wu L."/>
            <person name="An W."/>
            <person name="Chen Y."/>
            <person name="Zhao L."/>
        </authorList>
    </citation>
    <scope>NUCLEOTIDE SEQUENCE [LARGE SCALE GENOMIC DNA]</scope>
    <source>
        <strain evidence="2 3">W25</strain>
    </source>
</reference>
<dbReference type="eggNOG" id="COG2031">
    <property type="taxonomic scope" value="Bacteria"/>
</dbReference>
<dbReference type="PANTHER" id="PTHR41983:SF2">
    <property type="entry name" value="SHORT-CHAIN FATTY ACID TRANSPORTER-RELATED"/>
    <property type="match status" value="1"/>
</dbReference>
<feature type="transmembrane region" description="Helical" evidence="1">
    <location>
        <begin position="401"/>
        <end position="418"/>
    </location>
</feature>
<feature type="transmembrane region" description="Helical" evidence="1">
    <location>
        <begin position="425"/>
        <end position="442"/>
    </location>
</feature>
<keyword evidence="3" id="KW-1185">Reference proteome</keyword>
<dbReference type="STRING" id="1408254.T458_12050"/>
<evidence type="ECO:0000313" key="2">
    <source>
        <dbReference type="EMBL" id="EST54125.1"/>
    </source>
</evidence>
<dbReference type="InterPro" id="IPR006160">
    <property type="entry name" value="SCFA_transpt_AtoE"/>
</dbReference>
<keyword evidence="1" id="KW-1133">Transmembrane helix</keyword>
<evidence type="ECO:0000313" key="3">
    <source>
        <dbReference type="Proteomes" id="UP000017973"/>
    </source>
</evidence>
<gene>
    <name evidence="2" type="ORF">T458_12050</name>
</gene>
<dbReference type="PANTHER" id="PTHR41983">
    <property type="entry name" value="SHORT-CHAIN FATTY ACID TRANSPORTER-RELATED"/>
    <property type="match status" value="1"/>
</dbReference>
<keyword evidence="1" id="KW-0812">Transmembrane</keyword>
<dbReference type="Proteomes" id="UP000017973">
    <property type="component" value="Unassembled WGS sequence"/>
</dbReference>
<organism evidence="2 3">
    <name type="scientific">Brevibacillus panacihumi W25</name>
    <dbReference type="NCBI Taxonomy" id="1408254"/>
    <lineage>
        <taxon>Bacteria</taxon>
        <taxon>Bacillati</taxon>
        <taxon>Bacillota</taxon>
        <taxon>Bacilli</taxon>
        <taxon>Bacillales</taxon>
        <taxon>Paenibacillaceae</taxon>
        <taxon>Brevibacillus</taxon>
    </lineage>
</organism>
<accession>V6M8C9</accession>
<feature type="transmembrane region" description="Helical" evidence="1">
    <location>
        <begin position="184"/>
        <end position="204"/>
    </location>
</feature>
<feature type="transmembrane region" description="Helical" evidence="1">
    <location>
        <begin position="272"/>
        <end position="292"/>
    </location>
</feature>
<evidence type="ECO:0000256" key="1">
    <source>
        <dbReference type="SAM" id="Phobius"/>
    </source>
</evidence>
<name>V6M8C9_9BACL</name>
<proteinExistence type="predicted"/>
<protein>
    <submittedName>
        <fullName evidence="2">Short-chain fatty acid transporter</fullName>
    </submittedName>
</protein>
<keyword evidence="1" id="KW-0472">Membrane</keyword>
<feature type="transmembrane region" description="Helical" evidence="1">
    <location>
        <begin position="22"/>
        <end position="42"/>
    </location>
</feature>
<feature type="transmembrane region" description="Helical" evidence="1">
    <location>
        <begin position="343"/>
        <end position="361"/>
    </location>
</feature>
<dbReference type="Pfam" id="PF02667">
    <property type="entry name" value="SCFA_trans"/>
    <property type="match status" value="1"/>
</dbReference>
<dbReference type="AlphaFoldDB" id="V6M8C9"/>
<feature type="transmembrane region" description="Helical" evidence="1">
    <location>
        <begin position="248"/>
        <end position="266"/>
    </location>
</feature>
<feature type="transmembrane region" description="Helical" evidence="1">
    <location>
        <begin position="313"/>
        <end position="337"/>
    </location>
</feature>
<dbReference type="EMBL" id="AYJU01000016">
    <property type="protein sequence ID" value="EST54125.1"/>
    <property type="molecule type" value="Genomic_DNA"/>
</dbReference>
<feature type="transmembrane region" description="Helical" evidence="1">
    <location>
        <begin position="99"/>
        <end position="126"/>
    </location>
</feature>
<dbReference type="PATRIC" id="fig|1408254.3.peg.2376"/>
<feature type="transmembrane region" description="Helical" evidence="1">
    <location>
        <begin position="138"/>
        <end position="164"/>
    </location>
</feature>